<evidence type="ECO:0000256" key="3">
    <source>
        <dbReference type="ARBA" id="ARBA00022692"/>
    </source>
</evidence>
<evidence type="ECO:0000256" key="2">
    <source>
        <dbReference type="ARBA" id="ARBA00022448"/>
    </source>
</evidence>
<keyword evidence="9" id="KW-1185">Reference proteome</keyword>
<comment type="caution">
    <text evidence="8">The sequence shown here is derived from an EMBL/GenBank/DDBJ whole genome shotgun (WGS) entry which is preliminary data.</text>
</comment>
<dbReference type="GO" id="GO:0005886">
    <property type="term" value="C:plasma membrane"/>
    <property type="evidence" value="ECO:0007669"/>
    <property type="project" value="UniProtKB-SubCell"/>
</dbReference>
<proteinExistence type="predicted"/>
<sequence>MFLALVVLFLPVFDFFALGVAAPVVQHDLTGGSRGAELVPASFSFGYAAGLLAGGVLGDRFGARRLIAAGACGYLAACVVCASAPTAAVLLGGRLVQGVSAAAMVAQGFVLIWRGGSRAYPLMAATLGAAAACGQLLGGLPVGWRWLFLVEIAVGLLIVCRLPDGGPVAGNRVDAAGVVLGVLLPLSVLGPLAWLRLAGGTAWVLAAAIAVVPLGWGYHRRLRVMAGRRRRLVFAGWRPLLAAAGTGGVYAGQAVLILVVSLRPDPPGLFFYGVSFALVSLMGPRLPSRSWVAGPALAGAGLALLYASADPRIPLVLCGAAMGLTLPALTAAALAGSAPGAVSRAAGTLATMQQFAAAAALTAVGLLLDHGRI</sequence>
<keyword evidence="5 6" id="KW-0472">Membrane</keyword>
<feature type="domain" description="Major facilitator superfamily (MFS) profile" evidence="7">
    <location>
        <begin position="1"/>
        <end position="373"/>
    </location>
</feature>
<keyword evidence="2" id="KW-0813">Transport</keyword>
<dbReference type="PANTHER" id="PTHR42718">
    <property type="entry name" value="MAJOR FACILITATOR SUPERFAMILY MULTIDRUG TRANSPORTER MFSC"/>
    <property type="match status" value="1"/>
</dbReference>
<dbReference type="AlphaFoldDB" id="A0AAE4CBP3"/>
<gene>
    <name evidence="8" type="ORF">J2S41_003917</name>
</gene>
<dbReference type="EMBL" id="JAVDYB010000001">
    <property type="protein sequence ID" value="MDR7277139.1"/>
    <property type="molecule type" value="Genomic_DNA"/>
</dbReference>
<reference evidence="8" key="1">
    <citation type="submission" date="2023-07" db="EMBL/GenBank/DDBJ databases">
        <title>Sequencing the genomes of 1000 actinobacteria strains.</title>
        <authorList>
            <person name="Klenk H.-P."/>
        </authorList>
    </citation>
    <scope>NUCLEOTIDE SEQUENCE</scope>
    <source>
        <strain evidence="8">DSM 44707</strain>
    </source>
</reference>
<dbReference type="RefSeq" id="WP_310369340.1">
    <property type="nucleotide sequence ID" value="NZ_JAVDYB010000001.1"/>
</dbReference>
<organism evidence="8 9">
    <name type="scientific">Catenuloplanes atrovinosus</name>
    <dbReference type="NCBI Taxonomy" id="137266"/>
    <lineage>
        <taxon>Bacteria</taxon>
        <taxon>Bacillati</taxon>
        <taxon>Actinomycetota</taxon>
        <taxon>Actinomycetes</taxon>
        <taxon>Micromonosporales</taxon>
        <taxon>Micromonosporaceae</taxon>
        <taxon>Catenuloplanes</taxon>
    </lineage>
</organism>
<evidence type="ECO:0000256" key="6">
    <source>
        <dbReference type="SAM" id="Phobius"/>
    </source>
</evidence>
<feature type="transmembrane region" description="Helical" evidence="6">
    <location>
        <begin position="120"/>
        <end position="138"/>
    </location>
</feature>
<keyword evidence="3 6" id="KW-0812">Transmembrane</keyword>
<dbReference type="InterPro" id="IPR011701">
    <property type="entry name" value="MFS"/>
</dbReference>
<feature type="transmembrane region" description="Helical" evidence="6">
    <location>
        <begin position="200"/>
        <end position="219"/>
    </location>
</feature>
<feature type="transmembrane region" description="Helical" evidence="6">
    <location>
        <begin position="175"/>
        <end position="194"/>
    </location>
</feature>
<evidence type="ECO:0000256" key="5">
    <source>
        <dbReference type="ARBA" id="ARBA00023136"/>
    </source>
</evidence>
<evidence type="ECO:0000313" key="8">
    <source>
        <dbReference type="EMBL" id="MDR7277139.1"/>
    </source>
</evidence>
<dbReference type="Pfam" id="PF07690">
    <property type="entry name" value="MFS_1"/>
    <property type="match status" value="1"/>
</dbReference>
<dbReference type="GO" id="GO:0022857">
    <property type="term" value="F:transmembrane transporter activity"/>
    <property type="evidence" value="ECO:0007669"/>
    <property type="project" value="InterPro"/>
</dbReference>
<feature type="transmembrane region" description="Helical" evidence="6">
    <location>
        <begin position="95"/>
        <end position="113"/>
    </location>
</feature>
<feature type="transmembrane region" description="Helical" evidence="6">
    <location>
        <begin position="291"/>
        <end position="307"/>
    </location>
</feature>
<protein>
    <submittedName>
        <fullName evidence="8">MFS family permease</fullName>
    </submittedName>
</protein>
<evidence type="ECO:0000259" key="7">
    <source>
        <dbReference type="PROSITE" id="PS50850"/>
    </source>
</evidence>
<dbReference type="PANTHER" id="PTHR42718:SF9">
    <property type="entry name" value="MAJOR FACILITATOR SUPERFAMILY MULTIDRUG TRANSPORTER MFSC"/>
    <property type="match status" value="1"/>
</dbReference>
<name>A0AAE4CBP3_9ACTN</name>
<dbReference type="PROSITE" id="PS50850">
    <property type="entry name" value="MFS"/>
    <property type="match status" value="1"/>
</dbReference>
<evidence type="ECO:0000256" key="1">
    <source>
        <dbReference type="ARBA" id="ARBA00004651"/>
    </source>
</evidence>
<accession>A0AAE4CBP3</accession>
<dbReference type="Gene3D" id="1.20.1250.20">
    <property type="entry name" value="MFS general substrate transporter like domains"/>
    <property type="match status" value="1"/>
</dbReference>
<dbReference type="Proteomes" id="UP001183643">
    <property type="component" value="Unassembled WGS sequence"/>
</dbReference>
<dbReference type="InterPro" id="IPR036259">
    <property type="entry name" value="MFS_trans_sf"/>
</dbReference>
<feature type="transmembrane region" description="Helical" evidence="6">
    <location>
        <begin position="66"/>
        <end position="89"/>
    </location>
</feature>
<evidence type="ECO:0000313" key="9">
    <source>
        <dbReference type="Proteomes" id="UP001183643"/>
    </source>
</evidence>
<dbReference type="SUPFAM" id="SSF103473">
    <property type="entry name" value="MFS general substrate transporter"/>
    <property type="match status" value="1"/>
</dbReference>
<feature type="transmembrane region" description="Helical" evidence="6">
    <location>
        <begin position="313"/>
        <end position="334"/>
    </location>
</feature>
<feature type="transmembrane region" description="Helical" evidence="6">
    <location>
        <begin position="144"/>
        <end position="163"/>
    </location>
</feature>
<feature type="transmembrane region" description="Helical" evidence="6">
    <location>
        <begin position="37"/>
        <end position="57"/>
    </location>
</feature>
<feature type="transmembrane region" description="Helical" evidence="6">
    <location>
        <begin position="346"/>
        <end position="368"/>
    </location>
</feature>
<evidence type="ECO:0000256" key="4">
    <source>
        <dbReference type="ARBA" id="ARBA00022989"/>
    </source>
</evidence>
<comment type="subcellular location">
    <subcellularLocation>
        <location evidence="1">Cell membrane</location>
        <topology evidence="1">Multi-pass membrane protein</topology>
    </subcellularLocation>
</comment>
<dbReference type="InterPro" id="IPR020846">
    <property type="entry name" value="MFS_dom"/>
</dbReference>
<keyword evidence="4 6" id="KW-1133">Transmembrane helix</keyword>
<feature type="transmembrane region" description="Helical" evidence="6">
    <location>
        <begin position="240"/>
        <end position="262"/>
    </location>
</feature>